<protein>
    <recommendedName>
        <fullName evidence="3">AB hydrolase-1 domain-containing protein</fullName>
    </recommendedName>
</protein>
<feature type="active site" evidence="2">
    <location>
        <position position="335"/>
    </location>
</feature>
<dbReference type="AlphaFoldDB" id="A0A5A8CK39"/>
<dbReference type="NCBIfam" id="TIGR01392">
    <property type="entry name" value="homoserO_Ac_trn"/>
    <property type="match status" value="1"/>
</dbReference>
<feature type="active site" description="Nucleophile" evidence="2">
    <location>
        <position position="130"/>
    </location>
</feature>
<feature type="domain" description="AB hydrolase-1" evidence="3">
    <location>
        <begin position="62"/>
        <end position="340"/>
    </location>
</feature>
<dbReference type="PANTHER" id="PTHR32268:SF16">
    <property type="entry name" value="SERINE O-SUCCINYLTRANSFERASE"/>
    <property type="match status" value="1"/>
</dbReference>
<dbReference type="Proteomes" id="UP000322899">
    <property type="component" value="Unassembled WGS sequence"/>
</dbReference>
<dbReference type="OMA" id="HPILVMG"/>
<dbReference type="GO" id="GO:0004414">
    <property type="term" value="F:homoserine O-acetyltransferase activity"/>
    <property type="evidence" value="ECO:0007669"/>
    <property type="project" value="TreeGrafter"/>
</dbReference>
<evidence type="ECO:0000313" key="11">
    <source>
        <dbReference type="Proteomes" id="UP000325113"/>
    </source>
</evidence>
<dbReference type="SUPFAM" id="SSF53474">
    <property type="entry name" value="alpha/beta-Hydrolases"/>
    <property type="match status" value="1"/>
</dbReference>
<name>A0A5A8CK39_CAFRO</name>
<dbReference type="InterPro" id="IPR008220">
    <property type="entry name" value="HAT_MetX-like"/>
</dbReference>
<dbReference type="InterPro" id="IPR029058">
    <property type="entry name" value="AB_hydrolase_fold"/>
</dbReference>
<dbReference type="EMBL" id="VLTN01000033">
    <property type="protein sequence ID" value="KAA0150548.1"/>
    <property type="molecule type" value="Genomic_DNA"/>
</dbReference>
<dbReference type="HAMAP" id="MF_00296">
    <property type="entry name" value="MetX_acyltransf"/>
    <property type="match status" value="1"/>
</dbReference>
<evidence type="ECO:0000313" key="5">
    <source>
        <dbReference type="EMBL" id="KAA0150548.1"/>
    </source>
</evidence>
<dbReference type="Pfam" id="PF00561">
    <property type="entry name" value="Abhydrolase_1"/>
    <property type="match status" value="1"/>
</dbReference>
<evidence type="ECO:0000313" key="9">
    <source>
        <dbReference type="Proteomes" id="UP000323011"/>
    </source>
</evidence>
<dbReference type="OrthoDB" id="444135at2759"/>
<sequence>MVYGDTLPEVRVTVEEWGDTSLGPDRTVAIFPSFSHGHHVAANAADPSPGWWDGMVGPGRWLDTNRFRVVCSSVLGSPMGSTCPRTVDPRTGRPYRMAFPTVTTADQARVHALAMDALGLPKVHAVVGASLGGMQALQFATLFPGRTDRVAALVSTGQTSPGSVALRRIQRQAIMSDPDWRNGNYEDAAGPAARGPLAGLRLAREVGMLVYRSRQEFDRRFDWAATGDPRPGDATFEVESYLSYQGSKFAMGGAMDANSYLMLSKCMDLHSIANPRIIPGNTFEAAAAGITADALLVGVEQDMLTPASELRALARAIAAGGGSADFRMISSEFGHDAFLKEFDVMGPILRDHLEKGIRKELEREEVHTTGLSHP</sequence>
<evidence type="ECO:0000313" key="6">
    <source>
        <dbReference type="EMBL" id="KAA0152884.1"/>
    </source>
</evidence>
<evidence type="ECO:0000313" key="8">
    <source>
        <dbReference type="Proteomes" id="UP000322899"/>
    </source>
</evidence>
<dbReference type="Proteomes" id="UP000323011">
    <property type="component" value="Unassembled WGS sequence"/>
</dbReference>
<proteinExistence type="inferred from homology"/>
<dbReference type="GO" id="GO:0009092">
    <property type="term" value="P:homoserine metabolic process"/>
    <property type="evidence" value="ECO:0007669"/>
    <property type="project" value="TreeGrafter"/>
</dbReference>
<comment type="caution">
    <text evidence="6">The sequence shown here is derived from an EMBL/GenBank/DDBJ whole genome shotgun (WGS) entry which is preliminary data.</text>
</comment>
<dbReference type="PANTHER" id="PTHR32268">
    <property type="entry name" value="HOMOSERINE O-ACETYLTRANSFERASE"/>
    <property type="match status" value="1"/>
</dbReference>
<evidence type="ECO:0000256" key="2">
    <source>
        <dbReference type="PIRSR" id="PIRSR000443-1"/>
    </source>
</evidence>
<dbReference type="Proteomes" id="UP000325113">
    <property type="component" value="Unassembled WGS sequence"/>
</dbReference>
<dbReference type="Gene3D" id="1.10.1740.110">
    <property type="match status" value="1"/>
</dbReference>
<dbReference type="EMBL" id="VLTM01000189">
    <property type="protein sequence ID" value="KAA0146377.1"/>
    <property type="molecule type" value="Genomic_DNA"/>
</dbReference>
<feature type="active site" evidence="2">
    <location>
        <position position="302"/>
    </location>
</feature>
<gene>
    <name evidence="7" type="ORF">FNF27_02696</name>
    <name evidence="6" type="ORF">FNF28_06991</name>
    <name evidence="5" type="ORF">FNF29_05123</name>
    <name evidence="4" type="ORF">FNF31_07795</name>
</gene>
<dbReference type="EMBL" id="VLTO01000011">
    <property type="protein sequence ID" value="KAA0175975.1"/>
    <property type="molecule type" value="Genomic_DNA"/>
</dbReference>
<dbReference type="PIRSF" id="PIRSF000443">
    <property type="entry name" value="Homoser_Ac_trans"/>
    <property type="match status" value="1"/>
</dbReference>
<accession>A0A5A8CK39</accession>
<evidence type="ECO:0000259" key="3">
    <source>
        <dbReference type="Pfam" id="PF00561"/>
    </source>
</evidence>
<reference evidence="8 9" key="1">
    <citation type="submission" date="2019-07" db="EMBL/GenBank/DDBJ databases">
        <title>Genomes of Cafeteria roenbergensis.</title>
        <authorList>
            <person name="Fischer M.G."/>
            <person name="Hackl T."/>
            <person name="Roman M."/>
        </authorList>
    </citation>
    <scope>NUCLEOTIDE SEQUENCE [LARGE SCALE GENOMIC DNA]</scope>
    <source>
        <strain evidence="5 9">BVI</strain>
        <strain evidence="4 11">Cflag</strain>
        <strain evidence="7 8">E4-10P</strain>
        <strain evidence="6 10">RCC970-E3</strain>
    </source>
</reference>
<dbReference type="InterPro" id="IPR000073">
    <property type="entry name" value="AB_hydrolase_1"/>
</dbReference>
<dbReference type="Proteomes" id="UP000324907">
    <property type="component" value="Unassembled WGS sequence"/>
</dbReference>
<dbReference type="EMBL" id="VLTL01000203">
    <property type="protein sequence ID" value="KAA0152884.1"/>
    <property type="molecule type" value="Genomic_DNA"/>
</dbReference>
<dbReference type="Gene3D" id="3.40.50.1820">
    <property type="entry name" value="alpha/beta hydrolase"/>
    <property type="match status" value="1"/>
</dbReference>
<evidence type="ECO:0000313" key="7">
    <source>
        <dbReference type="EMBL" id="KAA0175975.1"/>
    </source>
</evidence>
<organism evidence="6 10">
    <name type="scientific">Cafeteria roenbergensis</name>
    <name type="common">Marine flagellate</name>
    <dbReference type="NCBI Taxonomy" id="33653"/>
    <lineage>
        <taxon>Eukaryota</taxon>
        <taxon>Sar</taxon>
        <taxon>Stramenopiles</taxon>
        <taxon>Bigyra</taxon>
        <taxon>Opalozoa</taxon>
        <taxon>Bicosoecida</taxon>
        <taxon>Cafeteriaceae</taxon>
        <taxon>Cafeteria</taxon>
    </lineage>
</organism>
<comment type="similarity">
    <text evidence="1">Belongs to the AB hydrolase superfamily. MetX family.</text>
</comment>
<keyword evidence="9" id="KW-1185">Reference proteome</keyword>
<evidence type="ECO:0000256" key="1">
    <source>
        <dbReference type="ARBA" id="ARBA00006886"/>
    </source>
</evidence>
<evidence type="ECO:0000313" key="4">
    <source>
        <dbReference type="EMBL" id="KAA0146377.1"/>
    </source>
</evidence>
<dbReference type="GO" id="GO:0009086">
    <property type="term" value="P:methionine biosynthetic process"/>
    <property type="evidence" value="ECO:0007669"/>
    <property type="project" value="TreeGrafter"/>
</dbReference>
<evidence type="ECO:0000313" key="10">
    <source>
        <dbReference type="Proteomes" id="UP000324907"/>
    </source>
</evidence>